<feature type="compositionally biased region" description="Low complexity" evidence="1">
    <location>
        <begin position="112"/>
        <end position="133"/>
    </location>
</feature>
<feature type="compositionally biased region" description="Low complexity" evidence="1">
    <location>
        <begin position="90"/>
        <end position="101"/>
    </location>
</feature>
<evidence type="ECO:0000256" key="1">
    <source>
        <dbReference type="SAM" id="MobiDB-lite"/>
    </source>
</evidence>
<evidence type="ECO:0000313" key="2">
    <source>
        <dbReference type="EMBL" id="PFH59845.1"/>
    </source>
</evidence>
<accession>A0A2A9PEB4</accession>
<dbReference type="Proteomes" id="UP000037136">
    <property type="component" value="Unassembled WGS sequence"/>
</dbReference>
<keyword evidence="3" id="KW-1185">Reference proteome</keyword>
<name>A0A2A9PEB4_OPHUN</name>
<dbReference type="EMBL" id="LAZP02000169">
    <property type="protein sequence ID" value="PFH59845.1"/>
    <property type="molecule type" value="Genomic_DNA"/>
</dbReference>
<proteinExistence type="predicted"/>
<comment type="caution">
    <text evidence="2">The sequence shown here is derived from an EMBL/GenBank/DDBJ whole genome shotgun (WGS) entry which is preliminary data.</text>
</comment>
<protein>
    <submittedName>
        <fullName evidence="2">Uncharacterized protein</fullName>
    </submittedName>
</protein>
<dbReference type="AlphaFoldDB" id="A0A2A9PEB4"/>
<feature type="region of interest" description="Disordered" evidence="1">
    <location>
        <begin position="85"/>
        <end position="150"/>
    </location>
</feature>
<sequence length="150" mass="16533">MQFRMNPPLLARIAHAIPRLPMETRVPYVMRTVRERVVLPCRLPSEVPLAPSFIQNPFRRHSLHSWLPPPPPLDRIVTSRLPKANETLITRRPPTCTTSSTLPIGRWPPGAAGPSIASSSSSNNNKNNFAADARTLAPRLRTSGTSDTSG</sequence>
<reference evidence="2 3" key="2">
    <citation type="journal article" date="2017" name="Sci. Rep.">
        <title>Ant-infecting Ophiocordyceps genomes reveal a high diversity of potential behavioral manipulation genes and a possible major role for enterotoxins.</title>
        <authorList>
            <person name="de Bekker C."/>
            <person name="Ohm R.A."/>
            <person name="Evans H.C."/>
            <person name="Brachmann A."/>
            <person name="Hughes D.P."/>
        </authorList>
    </citation>
    <scope>NUCLEOTIDE SEQUENCE [LARGE SCALE GENOMIC DNA]</scope>
    <source>
        <strain evidence="2 3">SC16a</strain>
    </source>
</reference>
<gene>
    <name evidence="2" type="ORF">XA68_11794</name>
</gene>
<organism evidence="2 3">
    <name type="scientific">Ophiocordyceps unilateralis</name>
    <name type="common">Zombie-ant fungus</name>
    <name type="synonym">Torrubia unilateralis</name>
    <dbReference type="NCBI Taxonomy" id="268505"/>
    <lineage>
        <taxon>Eukaryota</taxon>
        <taxon>Fungi</taxon>
        <taxon>Dikarya</taxon>
        <taxon>Ascomycota</taxon>
        <taxon>Pezizomycotina</taxon>
        <taxon>Sordariomycetes</taxon>
        <taxon>Hypocreomycetidae</taxon>
        <taxon>Hypocreales</taxon>
        <taxon>Ophiocordycipitaceae</taxon>
        <taxon>Ophiocordyceps</taxon>
    </lineage>
</organism>
<reference evidence="2 3" key="1">
    <citation type="journal article" date="2015" name="BMC Genomics">
        <title>Gene expression during zombie ant biting behavior reflects the complexity underlying fungal parasitic behavioral manipulation.</title>
        <authorList>
            <person name="de Bekker C."/>
            <person name="Ohm R.A."/>
            <person name="Loreto R.G."/>
            <person name="Sebastian A."/>
            <person name="Albert I."/>
            <person name="Merrow M."/>
            <person name="Brachmann A."/>
            <person name="Hughes D.P."/>
        </authorList>
    </citation>
    <scope>NUCLEOTIDE SEQUENCE [LARGE SCALE GENOMIC DNA]</scope>
    <source>
        <strain evidence="2 3">SC16a</strain>
    </source>
</reference>
<evidence type="ECO:0000313" key="3">
    <source>
        <dbReference type="Proteomes" id="UP000037136"/>
    </source>
</evidence>